<dbReference type="GO" id="GO:0006047">
    <property type="term" value="P:UDP-N-acetylglucosamine metabolic process"/>
    <property type="evidence" value="ECO:0007669"/>
    <property type="project" value="TreeGrafter"/>
</dbReference>
<dbReference type="NCBIfam" id="NF001484">
    <property type="entry name" value="PRK00331.1"/>
    <property type="match status" value="1"/>
</dbReference>
<feature type="initiator methionine" description="Removed" evidence="10">
    <location>
        <position position="1"/>
    </location>
</feature>
<dbReference type="PROSITE" id="PS51464">
    <property type="entry name" value="SIS"/>
    <property type="match status" value="2"/>
</dbReference>
<dbReference type="InterPro" id="IPR017932">
    <property type="entry name" value="GATase_2_dom"/>
</dbReference>
<dbReference type="HAMAP" id="MF_00164">
    <property type="entry name" value="GlmS"/>
    <property type="match status" value="1"/>
</dbReference>
<sequence length="614" mass="68641">MCGIVGYIGKQRALPILLDGIKALEYRGYDSAGFAVLAKNGAVKSQKAIGRVFNLEQKIGEQEKFPGNIGICHSRWATHGSVTEANAHPHHDCKKQIWLVHNGIIENYKELKDELAKIGHRFNSETDTEVLAHLIEEFKNKEPELSTEEMVRLALLSIRGTYGIAVIDSREPEKLIAARNFSPLLLGVGNKEYFVASDASAVLKHTPNVIYLDDGEMAVITTNEYKVYDLKRNIHKKELKKIEWSLEEAQKGGYPHFMFKEIFQEPEAIENSIRGRTRTEEGRVRMGGLDNVLEKLKKARRVLISSCGTAYLAGRVGEYMLEEYAGIPVEVDSASEFRYRKPVFKEGDIFLAISQSGETADTLASLREAKEKGVLTLGIVNVVGSTIARETDAGVYQHVGPEIGVASTKAFTSQVAILALLTVLLGRQRDMSLVMGQRILQELKKIPDLMRKIIEQNDEIKKLAKKYQKYENFLYLGRKYNLPVAFEGALKLKEISYVHSEGYGAGEMKHGPIAMIDENFPSVFIAPQDSVYEKMISNIEEIRARKGPIIAVATEGDTKISELADDVIYIPKTLEMLTPLLSVVPLQLFAYHFGVMRGHDVDKPRNLAKSVTVE</sequence>
<evidence type="ECO:0000256" key="5">
    <source>
        <dbReference type="ARBA" id="ARBA00022490"/>
    </source>
</evidence>
<feature type="active site" description="Nucleophile; for GATase activity" evidence="10">
    <location>
        <position position="2"/>
    </location>
</feature>
<evidence type="ECO:0000256" key="2">
    <source>
        <dbReference type="ARBA" id="ARBA00004496"/>
    </source>
</evidence>
<evidence type="ECO:0000256" key="1">
    <source>
        <dbReference type="ARBA" id="ARBA00001031"/>
    </source>
</evidence>
<dbReference type="InterPro" id="IPR035490">
    <property type="entry name" value="GlmS/FrlB_SIS"/>
</dbReference>
<proteinExistence type="inferred from homology"/>
<comment type="caution">
    <text evidence="14">The sequence shown here is derived from an EMBL/GenBank/DDBJ whole genome shotgun (WGS) entry which is preliminary data.</text>
</comment>
<evidence type="ECO:0000256" key="9">
    <source>
        <dbReference type="ARBA" id="ARBA00022962"/>
    </source>
</evidence>
<dbReference type="Gene3D" id="3.40.50.10490">
    <property type="entry name" value="Glucose-6-phosphate isomerase like protein, domain 1"/>
    <property type="match status" value="2"/>
</dbReference>
<feature type="active site" description="For Fru-6P isomerization activity" evidence="10">
    <location>
        <position position="609"/>
    </location>
</feature>
<dbReference type="GO" id="GO:0005829">
    <property type="term" value="C:cytosol"/>
    <property type="evidence" value="ECO:0007669"/>
    <property type="project" value="TreeGrafter"/>
</dbReference>
<reference evidence="14 15" key="1">
    <citation type="journal article" date="2016" name="Nat. Commun.">
        <title>Thousands of microbial genomes shed light on interconnected biogeochemical processes in an aquifer system.</title>
        <authorList>
            <person name="Anantharaman K."/>
            <person name="Brown C.T."/>
            <person name="Hug L.A."/>
            <person name="Sharon I."/>
            <person name="Castelle C.J."/>
            <person name="Probst A.J."/>
            <person name="Thomas B.C."/>
            <person name="Singh A."/>
            <person name="Wilkins M.J."/>
            <person name="Karaoz U."/>
            <person name="Brodie E.L."/>
            <person name="Williams K.H."/>
            <person name="Hubbard S.S."/>
            <person name="Banfield J.F."/>
        </authorList>
    </citation>
    <scope>NUCLEOTIDE SEQUENCE [LARGE SCALE GENOMIC DNA]</scope>
</reference>
<keyword evidence="6 10" id="KW-0032">Aminotransferase</keyword>
<comment type="catalytic activity">
    <reaction evidence="1 10">
        <text>D-fructose 6-phosphate + L-glutamine = D-glucosamine 6-phosphate + L-glutamate</text>
        <dbReference type="Rhea" id="RHEA:13237"/>
        <dbReference type="ChEBI" id="CHEBI:29985"/>
        <dbReference type="ChEBI" id="CHEBI:58359"/>
        <dbReference type="ChEBI" id="CHEBI:58725"/>
        <dbReference type="ChEBI" id="CHEBI:61527"/>
        <dbReference type="EC" id="2.6.1.16"/>
    </reaction>
</comment>
<dbReference type="GO" id="GO:0006487">
    <property type="term" value="P:protein N-linked glycosylation"/>
    <property type="evidence" value="ECO:0007669"/>
    <property type="project" value="TreeGrafter"/>
</dbReference>
<dbReference type="InterPro" id="IPR029055">
    <property type="entry name" value="Ntn_hydrolases_N"/>
</dbReference>
<keyword evidence="5 10" id="KW-0963">Cytoplasm</keyword>
<comment type="subunit">
    <text evidence="10">Homodimer.</text>
</comment>
<evidence type="ECO:0000256" key="4">
    <source>
        <dbReference type="ARBA" id="ARBA00016090"/>
    </source>
</evidence>
<feature type="domain" description="Glutamine amidotransferase type-2" evidence="12">
    <location>
        <begin position="2"/>
        <end position="223"/>
    </location>
</feature>
<evidence type="ECO:0000256" key="8">
    <source>
        <dbReference type="ARBA" id="ARBA00022737"/>
    </source>
</evidence>
<dbReference type="PANTHER" id="PTHR10937:SF0">
    <property type="entry name" value="GLUTAMINE--FRUCTOSE-6-PHOSPHATE TRANSAMINASE (ISOMERIZING)"/>
    <property type="match status" value="1"/>
</dbReference>
<protein>
    <recommendedName>
        <fullName evidence="4 10">Glutamine--fructose-6-phosphate aminotransferase [isomerizing]</fullName>
        <ecNumber evidence="3 10">2.6.1.16</ecNumber>
    </recommendedName>
    <alternativeName>
        <fullName evidence="10">D-fructose-6-phosphate amidotransferase</fullName>
    </alternativeName>
    <alternativeName>
        <fullName evidence="10">GFAT</fullName>
    </alternativeName>
    <alternativeName>
        <fullName evidence="10">Glucosamine-6-phosphate synthase</fullName>
    </alternativeName>
    <alternativeName>
        <fullName evidence="10">Hexosephosphate aminotransferase</fullName>
    </alternativeName>
    <alternativeName>
        <fullName evidence="10">L-glutamine--D-fructose-6-phosphate amidotransferase</fullName>
    </alternativeName>
</protein>
<dbReference type="InterPro" id="IPR046348">
    <property type="entry name" value="SIS_dom_sf"/>
</dbReference>
<evidence type="ECO:0000256" key="11">
    <source>
        <dbReference type="SAM" id="Coils"/>
    </source>
</evidence>
<dbReference type="AlphaFoldDB" id="A0A1G2LPD4"/>
<dbReference type="PROSITE" id="PS51278">
    <property type="entry name" value="GATASE_TYPE_2"/>
    <property type="match status" value="1"/>
</dbReference>
<comment type="function">
    <text evidence="10">Catalyzes the first step in hexosamine metabolism, converting fructose-6P into glucosamine-6P using glutamine as a nitrogen source.</text>
</comment>
<keyword evidence="8" id="KW-0677">Repeat</keyword>
<dbReference type="PANTHER" id="PTHR10937">
    <property type="entry name" value="GLUCOSAMINE--FRUCTOSE-6-PHOSPHATE AMINOTRANSFERASE, ISOMERIZING"/>
    <property type="match status" value="1"/>
</dbReference>
<dbReference type="FunFam" id="3.60.20.10:FF:000006">
    <property type="entry name" value="Glutamine--fructose-6-phosphate aminotransferase [isomerizing]"/>
    <property type="match status" value="1"/>
</dbReference>
<accession>A0A1G2LPD4</accession>
<dbReference type="SUPFAM" id="SSF53697">
    <property type="entry name" value="SIS domain"/>
    <property type="match status" value="1"/>
</dbReference>
<evidence type="ECO:0000259" key="12">
    <source>
        <dbReference type="PROSITE" id="PS51278"/>
    </source>
</evidence>
<feature type="domain" description="SIS" evidence="13">
    <location>
        <begin position="292"/>
        <end position="431"/>
    </location>
</feature>
<evidence type="ECO:0000259" key="13">
    <source>
        <dbReference type="PROSITE" id="PS51464"/>
    </source>
</evidence>
<dbReference type="Pfam" id="PF13522">
    <property type="entry name" value="GATase_6"/>
    <property type="match status" value="1"/>
</dbReference>
<dbReference type="GO" id="GO:0006002">
    <property type="term" value="P:fructose 6-phosphate metabolic process"/>
    <property type="evidence" value="ECO:0007669"/>
    <property type="project" value="TreeGrafter"/>
</dbReference>
<evidence type="ECO:0000313" key="14">
    <source>
        <dbReference type="EMBL" id="OHA13490.1"/>
    </source>
</evidence>
<name>A0A1G2LPD4_9BACT</name>
<keyword evidence="9" id="KW-0315">Glutamine amidotransferase</keyword>
<dbReference type="InterPro" id="IPR005855">
    <property type="entry name" value="GFAT"/>
</dbReference>
<dbReference type="InterPro" id="IPR001347">
    <property type="entry name" value="SIS_dom"/>
</dbReference>
<dbReference type="Pfam" id="PF01380">
    <property type="entry name" value="SIS"/>
    <property type="match status" value="2"/>
</dbReference>
<evidence type="ECO:0000256" key="3">
    <source>
        <dbReference type="ARBA" id="ARBA00012916"/>
    </source>
</evidence>
<dbReference type="EC" id="2.6.1.16" evidence="3 10"/>
<dbReference type="InterPro" id="IPR047084">
    <property type="entry name" value="GFAT_N"/>
</dbReference>
<comment type="subcellular location">
    <subcellularLocation>
        <location evidence="2 10">Cytoplasm</location>
    </subcellularLocation>
</comment>
<dbReference type="SUPFAM" id="SSF56235">
    <property type="entry name" value="N-terminal nucleophile aminohydrolases (Ntn hydrolases)"/>
    <property type="match status" value="1"/>
</dbReference>
<keyword evidence="7 10" id="KW-0808">Transferase</keyword>
<dbReference type="InterPro" id="IPR035466">
    <property type="entry name" value="GlmS/AgaS_SIS"/>
</dbReference>
<dbReference type="GO" id="GO:0004360">
    <property type="term" value="F:glutamine-fructose-6-phosphate transaminase (isomerizing) activity"/>
    <property type="evidence" value="ECO:0007669"/>
    <property type="project" value="UniProtKB-UniRule"/>
</dbReference>
<organism evidence="14 15">
    <name type="scientific">Candidatus Sungbacteria bacterium RIFCSPLOWO2_12_FULL_41_11</name>
    <dbReference type="NCBI Taxonomy" id="1802286"/>
    <lineage>
        <taxon>Bacteria</taxon>
        <taxon>Candidatus Sungiibacteriota</taxon>
    </lineage>
</organism>
<feature type="coiled-coil region" evidence="11">
    <location>
        <begin position="446"/>
        <end position="473"/>
    </location>
</feature>
<dbReference type="Proteomes" id="UP000177171">
    <property type="component" value="Unassembled WGS sequence"/>
</dbReference>
<dbReference type="GO" id="GO:0005975">
    <property type="term" value="P:carbohydrate metabolic process"/>
    <property type="evidence" value="ECO:0007669"/>
    <property type="project" value="UniProtKB-UniRule"/>
</dbReference>
<dbReference type="CDD" id="cd00714">
    <property type="entry name" value="GFAT"/>
    <property type="match status" value="1"/>
</dbReference>
<dbReference type="Gene3D" id="3.60.20.10">
    <property type="entry name" value="Glutamine Phosphoribosylpyrophosphate, subunit 1, domain 1"/>
    <property type="match status" value="1"/>
</dbReference>
<dbReference type="GO" id="GO:0097367">
    <property type="term" value="F:carbohydrate derivative binding"/>
    <property type="evidence" value="ECO:0007669"/>
    <property type="project" value="InterPro"/>
</dbReference>
<gene>
    <name evidence="10" type="primary">glmS</name>
    <name evidence="14" type="ORF">A3G49_06850</name>
</gene>
<keyword evidence="11" id="KW-0175">Coiled coil</keyword>
<dbReference type="NCBIfam" id="TIGR01135">
    <property type="entry name" value="glmS"/>
    <property type="match status" value="1"/>
</dbReference>
<evidence type="ECO:0000256" key="6">
    <source>
        <dbReference type="ARBA" id="ARBA00022576"/>
    </source>
</evidence>
<evidence type="ECO:0000256" key="10">
    <source>
        <dbReference type="HAMAP-Rule" id="MF_00164"/>
    </source>
</evidence>
<dbReference type="CDD" id="cd05009">
    <property type="entry name" value="SIS_GlmS_GlmD_2"/>
    <property type="match status" value="1"/>
</dbReference>
<evidence type="ECO:0000256" key="7">
    <source>
        <dbReference type="ARBA" id="ARBA00022679"/>
    </source>
</evidence>
<dbReference type="CDD" id="cd05008">
    <property type="entry name" value="SIS_GlmS_GlmD_1"/>
    <property type="match status" value="1"/>
</dbReference>
<evidence type="ECO:0000313" key="15">
    <source>
        <dbReference type="Proteomes" id="UP000177171"/>
    </source>
</evidence>
<dbReference type="EMBL" id="MHQY01000026">
    <property type="protein sequence ID" value="OHA13490.1"/>
    <property type="molecule type" value="Genomic_DNA"/>
</dbReference>
<dbReference type="FunFam" id="3.40.50.10490:FF:000001">
    <property type="entry name" value="Glutamine--fructose-6-phosphate aminotransferase [isomerizing]"/>
    <property type="match status" value="1"/>
</dbReference>
<feature type="domain" description="SIS" evidence="13">
    <location>
        <begin position="463"/>
        <end position="604"/>
    </location>
</feature>